<name>A0A8J5QGL0_9ASCO</name>
<feature type="region of interest" description="Disordered" evidence="2">
    <location>
        <begin position="378"/>
        <end position="406"/>
    </location>
</feature>
<feature type="domain" description="CNH" evidence="3">
    <location>
        <begin position="452"/>
        <end position="745"/>
    </location>
</feature>
<keyword evidence="1" id="KW-0344">Guanine-nucleotide releasing factor</keyword>
<dbReference type="PANTHER" id="PTHR46572">
    <property type="entry name" value="RHO1 GDP-GTP EXCHANGE PROTEIN 1-RELATED"/>
    <property type="match status" value="1"/>
</dbReference>
<dbReference type="InterPro" id="IPR052233">
    <property type="entry name" value="Rho-type_GEFs"/>
</dbReference>
<gene>
    <name evidence="4" type="ORF">J8A68_005735</name>
</gene>
<dbReference type="PANTHER" id="PTHR46572:SF1">
    <property type="entry name" value="RHO1 GUANINE NUCLEOTIDE EXCHANGE FACTOR TUS1"/>
    <property type="match status" value="1"/>
</dbReference>
<dbReference type="PROSITE" id="PS50219">
    <property type="entry name" value="CNH"/>
    <property type="match status" value="1"/>
</dbReference>
<feature type="compositionally biased region" description="Low complexity" evidence="2">
    <location>
        <begin position="1"/>
        <end position="24"/>
    </location>
</feature>
<dbReference type="RefSeq" id="XP_049261006.1">
    <property type="nucleotide sequence ID" value="XM_049409833.1"/>
</dbReference>
<proteinExistence type="predicted"/>
<comment type="caution">
    <text evidence="4">The sequence shown here is derived from an EMBL/GenBank/DDBJ whole genome shotgun (WGS) entry which is preliminary data.</text>
</comment>
<dbReference type="GO" id="GO:0005085">
    <property type="term" value="F:guanyl-nucleotide exchange factor activity"/>
    <property type="evidence" value="ECO:0007669"/>
    <property type="project" value="UniProtKB-KW"/>
</dbReference>
<evidence type="ECO:0000313" key="5">
    <source>
        <dbReference type="Proteomes" id="UP000694255"/>
    </source>
</evidence>
<feature type="region of interest" description="Disordered" evidence="2">
    <location>
        <begin position="1"/>
        <end position="33"/>
    </location>
</feature>
<dbReference type="InterPro" id="IPR001180">
    <property type="entry name" value="CNH_dom"/>
</dbReference>
<organism evidence="4 5">
    <name type="scientific">[Candida] subhashii</name>
    <dbReference type="NCBI Taxonomy" id="561895"/>
    <lineage>
        <taxon>Eukaryota</taxon>
        <taxon>Fungi</taxon>
        <taxon>Dikarya</taxon>
        <taxon>Ascomycota</taxon>
        <taxon>Saccharomycotina</taxon>
        <taxon>Pichiomycetes</taxon>
        <taxon>Debaryomycetaceae</taxon>
        <taxon>Spathaspora</taxon>
    </lineage>
</organism>
<dbReference type="EMBL" id="JAGSYN010000274">
    <property type="protein sequence ID" value="KAG7660773.1"/>
    <property type="molecule type" value="Genomic_DNA"/>
</dbReference>
<protein>
    <submittedName>
        <fullName evidence="4">TUS1</fullName>
    </submittedName>
</protein>
<dbReference type="GeneID" id="73472535"/>
<dbReference type="Pfam" id="PF00780">
    <property type="entry name" value="CNH"/>
    <property type="match status" value="1"/>
</dbReference>
<reference evidence="4 5" key="1">
    <citation type="journal article" date="2021" name="DNA Res.">
        <title>Genome analysis of Candida subhashii reveals its hybrid nature and dual mitochondrial genome conformations.</title>
        <authorList>
            <person name="Mixao V."/>
            <person name="Hegedusova E."/>
            <person name="Saus E."/>
            <person name="Pryszcz L.P."/>
            <person name="Cillingova A."/>
            <person name="Nosek J."/>
            <person name="Gabaldon T."/>
        </authorList>
    </citation>
    <scope>NUCLEOTIDE SEQUENCE [LARGE SCALE GENOMIC DNA]</scope>
    <source>
        <strain evidence="4 5">CBS 10753</strain>
    </source>
</reference>
<dbReference type="AlphaFoldDB" id="A0A8J5QGL0"/>
<dbReference type="Proteomes" id="UP000694255">
    <property type="component" value="Unassembled WGS sequence"/>
</dbReference>
<accession>A0A8J5QGL0</accession>
<evidence type="ECO:0000256" key="1">
    <source>
        <dbReference type="ARBA" id="ARBA00022658"/>
    </source>
</evidence>
<evidence type="ECO:0000256" key="2">
    <source>
        <dbReference type="SAM" id="MobiDB-lite"/>
    </source>
</evidence>
<sequence length="759" mass="87561">MSIHSSSSSSLSLDKPSTSSSMSSGGPESEPILPKMVRWASPPVSRVVVTPTLYPAPKQGNGNTRDLYRKLREDYILEGRRGMKKTIGRKKPKVIEEAEIKQEALHTPALSQFINFLQVVFYYLFQLTRSINIKAVVEIFTLPVLPKGPFAIPGTYLEEEKIDTGRQQSIIRSFIRIQQNYISTIRIYGEMVTLNFSSMIGKYPQEKQLELKATEVEDRFSHLWNLVISIESSVLDKYNQEDFEEFCNMMNYWTTDVRDIYMYLNGCQAIFNDFYLELSQQPGIDFLVLEIFRYELMQIKEHPSQVQAMLEKLQTTFKNPSELWKQISTQSNVILELSSQFHMDQSVLTSVVEELISEENQISDETQRKWSATNTLRPSTGAFCHSPDSKRTTSSSKNPPSDYYRTWPTTSGEPFSIETVWQSDIKDPWIFHKNQNTFDESNPWDHGSFPISVESSCFVTMDDESRYVLAGSKSGIFMTVEGGYWKNMIPFKAMTVELLTFEDILVVRRDKIIDLYSIQKLINNYENNQTTTGQHMRLTKKAQFMSIGYLNDFQFIAYGKKKFSKSALSQGYQFCTATAFSSQNGGITLVECPEYFVAKQCNGVQYLNDLFIVNTTYDFLALRLENFAALEIPLLKGAPAFWNPLRSTSKPIGVFTLPNKENEYMFVYELFAVFVNAAMQFNSDKYVTFPNNLKSIFEKDGYFFCVYERKMEICKIDPYCKSVLIVKQVVNDPNLVVLDKENLIFRKRQTEIFQMKLKE</sequence>
<keyword evidence="5" id="KW-1185">Reference proteome</keyword>
<evidence type="ECO:0000259" key="3">
    <source>
        <dbReference type="PROSITE" id="PS50219"/>
    </source>
</evidence>
<evidence type="ECO:0000313" key="4">
    <source>
        <dbReference type="EMBL" id="KAG7660773.1"/>
    </source>
</evidence>